<evidence type="ECO:0000256" key="4">
    <source>
        <dbReference type="ARBA" id="ARBA00022679"/>
    </source>
</evidence>
<evidence type="ECO:0000256" key="1">
    <source>
        <dbReference type="ARBA" id="ARBA00006890"/>
    </source>
</evidence>
<dbReference type="InterPro" id="IPR005771">
    <property type="entry name" value="GalU_uridylyltTrfase_bac/arc"/>
</dbReference>
<name>A0A9D1MX99_9BACT</name>
<dbReference type="GO" id="GO:0003983">
    <property type="term" value="F:UTP:glucose-1-phosphate uridylyltransferase activity"/>
    <property type="evidence" value="ECO:0007669"/>
    <property type="project" value="UniProtKB-EC"/>
</dbReference>
<keyword evidence="5" id="KW-0548">Nucleotidyltransferase</keyword>
<dbReference type="AlphaFoldDB" id="A0A9D1MX99"/>
<evidence type="ECO:0000256" key="7">
    <source>
        <dbReference type="ARBA" id="ARBA00031959"/>
    </source>
</evidence>
<evidence type="ECO:0000313" key="11">
    <source>
        <dbReference type="EMBL" id="HIU91198.1"/>
    </source>
</evidence>
<dbReference type="PANTHER" id="PTHR43197:SF1">
    <property type="entry name" value="UTP--GLUCOSE-1-PHOSPHATE URIDYLYLTRANSFERASE"/>
    <property type="match status" value="1"/>
</dbReference>
<organism evidence="11 12">
    <name type="scientific">Candidatus Fimimonas merdipullorum</name>
    <dbReference type="NCBI Taxonomy" id="2840822"/>
    <lineage>
        <taxon>Bacteria</taxon>
        <taxon>Pseudomonadati</taxon>
        <taxon>Myxococcota</taxon>
        <taxon>Myxococcia</taxon>
        <taxon>Myxococcales</taxon>
        <taxon>Cystobacterineae</taxon>
        <taxon>Myxococcaceae</taxon>
        <taxon>Myxococcaceae incertae sedis</taxon>
        <taxon>Candidatus Fimimonas</taxon>
    </lineage>
</organism>
<evidence type="ECO:0000256" key="8">
    <source>
        <dbReference type="ARBA" id="ARBA00032341"/>
    </source>
</evidence>
<dbReference type="Pfam" id="PF00483">
    <property type="entry name" value="NTP_transferase"/>
    <property type="match status" value="1"/>
</dbReference>
<evidence type="ECO:0000256" key="2">
    <source>
        <dbReference type="ARBA" id="ARBA00012415"/>
    </source>
</evidence>
<feature type="domain" description="Nucleotidyl transferase" evidence="10">
    <location>
        <begin position="5"/>
        <end position="254"/>
    </location>
</feature>
<dbReference type="InterPro" id="IPR029044">
    <property type="entry name" value="Nucleotide-diphossugar_trans"/>
</dbReference>
<dbReference type="EC" id="2.7.7.9" evidence="2"/>
<comment type="similarity">
    <text evidence="1">Belongs to the UDPGP type 2 family.</text>
</comment>
<protein>
    <recommendedName>
        <fullName evidence="3">UTP--glucose-1-phosphate uridylyltransferase</fullName>
        <ecNumber evidence="2">2.7.7.9</ecNumber>
    </recommendedName>
    <alternativeName>
        <fullName evidence="6">Alpha-D-glucosyl-1-phosphate uridylyltransferase</fullName>
    </alternativeName>
    <alternativeName>
        <fullName evidence="7">UDP-glucose pyrophosphorylase</fullName>
    </alternativeName>
    <alternativeName>
        <fullName evidence="8">Uridine diphosphoglucose pyrophosphorylase</fullName>
    </alternativeName>
</protein>
<comment type="caution">
    <text evidence="11">The sequence shown here is derived from an EMBL/GenBank/DDBJ whole genome shotgun (WGS) entry which is preliminary data.</text>
</comment>
<dbReference type="InterPro" id="IPR005835">
    <property type="entry name" value="NTP_transferase_dom"/>
</dbReference>
<evidence type="ECO:0000256" key="3">
    <source>
        <dbReference type="ARBA" id="ARBA00019048"/>
    </source>
</evidence>
<dbReference type="Gene3D" id="3.90.550.10">
    <property type="entry name" value="Spore Coat Polysaccharide Biosynthesis Protein SpsA, Chain A"/>
    <property type="match status" value="1"/>
</dbReference>
<evidence type="ECO:0000256" key="9">
    <source>
        <dbReference type="ARBA" id="ARBA00048128"/>
    </source>
</evidence>
<keyword evidence="4 11" id="KW-0808">Transferase</keyword>
<evidence type="ECO:0000259" key="10">
    <source>
        <dbReference type="Pfam" id="PF00483"/>
    </source>
</evidence>
<evidence type="ECO:0000256" key="5">
    <source>
        <dbReference type="ARBA" id="ARBA00022695"/>
    </source>
</evidence>
<reference evidence="11" key="2">
    <citation type="journal article" date="2021" name="PeerJ">
        <title>Extensive microbial diversity within the chicken gut microbiome revealed by metagenomics and culture.</title>
        <authorList>
            <person name="Gilroy R."/>
            <person name="Ravi A."/>
            <person name="Getino M."/>
            <person name="Pursley I."/>
            <person name="Horton D.L."/>
            <person name="Alikhan N.F."/>
            <person name="Baker D."/>
            <person name="Gharbi K."/>
            <person name="Hall N."/>
            <person name="Watson M."/>
            <person name="Adriaenssens E.M."/>
            <person name="Foster-Nyarko E."/>
            <person name="Jarju S."/>
            <person name="Secka A."/>
            <person name="Antonio M."/>
            <person name="Oren A."/>
            <person name="Chaudhuri R.R."/>
            <person name="La Ragione R."/>
            <person name="Hildebrand F."/>
            <person name="Pallen M.J."/>
        </authorList>
    </citation>
    <scope>NUCLEOTIDE SEQUENCE</scope>
    <source>
        <strain evidence="11">ChiHjej12B11-7776</strain>
    </source>
</reference>
<evidence type="ECO:0000256" key="6">
    <source>
        <dbReference type="ARBA" id="ARBA00031455"/>
    </source>
</evidence>
<dbReference type="EMBL" id="DVOC01000070">
    <property type="protein sequence ID" value="HIU91198.1"/>
    <property type="molecule type" value="Genomic_DNA"/>
</dbReference>
<dbReference type="Proteomes" id="UP000886852">
    <property type="component" value="Unassembled WGS sequence"/>
</dbReference>
<comment type="catalytic activity">
    <reaction evidence="9">
        <text>alpha-D-glucose 1-phosphate + UTP + H(+) = UDP-alpha-D-glucose + diphosphate</text>
        <dbReference type="Rhea" id="RHEA:19889"/>
        <dbReference type="ChEBI" id="CHEBI:15378"/>
        <dbReference type="ChEBI" id="CHEBI:33019"/>
        <dbReference type="ChEBI" id="CHEBI:46398"/>
        <dbReference type="ChEBI" id="CHEBI:58601"/>
        <dbReference type="ChEBI" id="CHEBI:58885"/>
        <dbReference type="EC" id="2.7.7.9"/>
    </reaction>
</comment>
<sequence>MIDRAVILAAGRGTRFLPYTKAYPKEMLAVADKPALQLLVEEVSASGIKNVLIVISRDKQDVVRHFTPDRDLERSLEKEGKGDAAEQLRALDNLAEVSFAYQPTANGTGNALLLAEDWAENKPFAVLNGDDVILSDEPVTLQLARAYERCRSCVVGVQQVDRDAIHKYASCRVEESDGRLHRISDIVEKPRDNEVYSLLAPLGRYVALPQVFDVIRRTPKRGNEVCFTDALQIMAREQGIFAYEFQGERFDFGDKLGYVKGVTRYALADGRFHDEYLAYLKELIKIL</sequence>
<dbReference type="SUPFAM" id="SSF53448">
    <property type="entry name" value="Nucleotide-diphospho-sugar transferases"/>
    <property type="match status" value="1"/>
</dbReference>
<proteinExistence type="inferred from homology"/>
<dbReference type="PANTHER" id="PTHR43197">
    <property type="entry name" value="UTP--GLUCOSE-1-PHOSPHATE URIDYLYLTRANSFERASE"/>
    <property type="match status" value="1"/>
</dbReference>
<reference evidence="11" key="1">
    <citation type="submission" date="2020-10" db="EMBL/GenBank/DDBJ databases">
        <authorList>
            <person name="Gilroy R."/>
        </authorList>
    </citation>
    <scope>NUCLEOTIDE SEQUENCE</scope>
    <source>
        <strain evidence="11">ChiHjej12B11-7776</strain>
    </source>
</reference>
<gene>
    <name evidence="11" type="ORF">IAC72_04230</name>
</gene>
<dbReference type="GO" id="GO:0006011">
    <property type="term" value="P:UDP-alpha-D-glucose metabolic process"/>
    <property type="evidence" value="ECO:0007669"/>
    <property type="project" value="InterPro"/>
</dbReference>
<evidence type="ECO:0000313" key="12">
    <source>
        <dbReference type="Proteomes" id="UP000886852"/>
    </source>
</evidence>
<accession>A0A9D1MX99</accession>